<gene>
    <name evidence="1" type="ORF">Godav_029646</name>
</gene>
<dbReference type="AlphaFoldDB" id="A0A7J8THA9"/>
<sequence>MEGQFWHIIPKILKRT</sequence>
<evidence type="ECO:0000313" key="2">
    <source>
        <dbReference type="Proteomes" id="UP000593561"/>
    </source>
</evidence>
<evidence type="ECO:0000313" key="1">
    <source>
        <dbReference type="EMBL" id="MBA0637598.1"/>
    </source>
</evidence>
<comment type="caution">
    <text evidence="1">The sequence shown here is derived from an EMBL/GenBank/DDBJ whole genome shotgun (WGS) entry which is preliminary data.</text>
</comment>
<accession>A0A7J8THA9</accession>
<proteinExistence type="predicted"/>
<keyword evidence="2" id="KW-1185">Reference proteome</keyword>
<organism evidence="1 2">
    <name type="scientific">Gossypium davidsonii</name>
    <name type="common">Davidson's cotton</name>
    <name type="synonym">Gossypium klotzschianum subsp. davidsonii</name>
    <dbReference type="NCBI Taxonomy" id="34287"/>
    <lineage>
        <taxon>Eukaryota</taxon>
        <taxon>Viridiplantae</taxon>
        <taxon>Streptophyta</taxon>
        <taxon>Embryophyta</taxon>
        <taxon>Tracheophyta</taxon>
        <taxon>Spermatophyta</taxon>
        <taxon>Magnoliopsida</taxon>
        <taxon>eudicotyledons</taxon>
        <taxon>Gunneridae</taxon>
        <taxon>Pentapetalae</taxon>
        <taxon>rosids</taxon>
        <taxon>malvids</taxon>
        <taxon>Malvales</taxon>
        <taxon>Malvaceae</taxon>
        <taxon>Malvoideae</taxon>
        <taxon>Gossypium</taxon>
    </lineage>
</organism>
<dbReference type="Proteomes" id="UP000593561">
    <property type="component" value="Unassembled WGS sequence"/>
</dbReference>
<dbReference type="EMBL" id="JABFAC010248743">
    <property type="protein sequence ID" value="MBA0637598.1"/>
    <property type="molecule type" value="Genomic_DNA"/>
</dbReference>
<name>A0A7J8THA9_GOSDV</name>
<reference evidence="1 2" key="1">
    <citation type="journal article" date="2019" name="Genome Biol. Evol.">
        <title>Insights into the evolution of the New World diploid cottons (Gossypium, subgenus Houzingenia) based on genome sequencing.</title>
        <authorList>
            <person name="Grover C.E."/>
            <person name="Arick M.A. 2nd"/>
            <person name="Thrash A."/>
            <person name="Conover J.L."/>
            <person name="Sanders W.S."/>
            <person name="Peterson D.G."/>
            <person name="Frelichowski J.E."/>
            <person name="Scheffler J.A."/>
            <person name="Scheffler B.E."/>
            <person name="Wendel J.F."/>
        </authorList>
    </citation>
    <scope>NUCLEOTIDE SEQUENCE [LARGE SCALE GENOMIC DNA]</scope>
    <source>
        <strain evidence="1">27</strain>
        <tissue evidence="1">Leaf</tissue>
    </source>
</reference>
<protein>
    <submittedName>
        <fullName evidence="1">Uncharacterized protein</fullName>
    </submittedName>
</protein>